<evidence type="ECO:0000256" key="1">
    <source>
        <dbReference type="SAM" id="MobiDB-lite"/>
    </source>
</evidence>
<dbReference type="GO" id="GO:0034472">
    <property type="term" value="P:snRNA 3'-end processing"/>
    <property type="evidence" value="ECO:0007669"/>
    <property type="project" value="InterPro"/>
</dbReference>
<dbReference type="Proteomes" id="UP000600918">
    <property type="component" value="Unassembled WGS sequence"/>
</dbReference>
<gene>
    <name evidence="2" type="ORF">H0235_000900</name>
</gene>
<dbReference type="EMBL" id="JACSDY010000001">
    <property type="protein sequence ID" value="KAF7438509.1"/>
    <property type="molecule type" value="Genomic_DNA"/>
</dbReference>
<sequence length="107" mass="12317">MQQPPYGRTRESDTKSTDVQVNETKSSMTKWSHKNLALKILSLKVAAHLKWNLDILEKKLPLPIQVTLLQDLFYITTDTIVEISAIPDFSIYNVSDQALFTIVLYHR</sequence>
<dbReference type="GO" id="GO:0005694">
    <property type="term" value="C:chromosome"/>
    <property type="evidence" value="ECO:0007669"/>
    <property type="project" value="UniProtKB-SubCell"/>
</dbReference>
<evidence type="ECO:0000313" key="3">
    <source>
        <dbReference type="Proteomes" id="UP000600918"/>
    </source>
</evidence>
<comment type="caution">
    <text evidence="2">The sequence shown here is derived from an EMBL/GenBank/DDBJ whole genome shotgun (WGS) entry which is preliminary data.</text>
</comment>
<organism evidence="2 3">
    <name type="scientific">Vespula pensylvanica</name>
    <name type="common">Western yellow jacket</name>
    <name type="synonym">Wasp</name>
    <dbReference type="NCBI Taxonomy" id="30213"/>
    <lineage>
        <taxon>Eukaryota</taxon>
        <taxon>Metazoa</taxon>
        <taxon>Ecdysozoa</taxon>
        <taxon>Arthropoda</taxon>
        <taxon>Hexapoda</taxon>
        <taxon>Insecta</taxon>
        <taxon>Pterygota</taxon>
        <taxon>Neoptera</taxon>
        <taxon>Endopterygota</taxon>
        <taxon>Hymenoptera</taxon>
        <taxon>Apocrita</taxon>
        <taxon>Aculeata</taxon>
        <taxon>Vespoidea</taxon>
        <taxon>Vespidae</taxon>
        <taxon>Vespinae</taxon>
        <taxon>Vespula</taxon>
    </lineage>
</organism>
<dbReference type="InterPro" id="IPR038751">
    <property type="entry name" value="INTS8"/>
</dbReference>
<proteinExistence type="predicted"/>
<name>A0A834PEZ9_VESPE</name>
<keyword evidence="3" id="KW-1185">Reference proteome</keyword>
<accession>A0A834PEZ9</accession>
<dbReference type="PANTHER" id="PTHR13350">
    <property type="entry name" value="INTEGRATOR COMPLEX SUBUNIT 8"/>
    <property type="match status" value="1"/>
</dbReference>
<reference evidence="2" key="1">
    <citation type="journal article" date="2020" name="G3 (Bethesda)">
        <title>High-Quality Assemblies for Three Invasive Social Wasps from the &lt;i&gt;Vespula&lt;/i&gt; Genus.</title>
        <authorList>
            <person name="Harrop T.W.R."/>
            <person name="Guhlin J."/>
            <person name="McLaughlin G.M."/>
            <person name="Permina E."/>
            <person name="Stockwell P."/>
            <person name="Gilligan J."/>
            <person name="Le Lec M.F."/>
            <person name="Gruber M.A.M."/>
            <person name="Quinn O."/>
            <person name="Lovegrove M."/>
            <person name="Duncan E.J."/>
            <person name="Remnant E.J."/>
            <person name="Van Eeckhoven J."/>
            <person name="Graham B."/>
            <person name="Knapp R.A."/>
            <person name="Langford K.W."/>
            <person name="Kronenberg Z."/>
            <person name="Press M.O."/>
            <person name="Eacker S.M."/>
            <person name="Wilson-Rankin E.E."/>
            <person name="Purcell J."/>
            <person name="Lester P.J."/>
            <person name="Dearden P.K."/>
        </authorList>
    </citation>
    <scope>NUCLEOTIDE SEQUENCE</scope>
    <source>
        <strain evidence="2">Volc-1</strain>
    </source>
</reference>
<dbReference type="GO" id="GO:0032039">
    <property type="term" value="C:integrator complex"/>
    <property type="evidence" value="ECO:0007669"/>
    <property type="project" value="TreeGrafter"/>
</dbReference>
<dbReference type="PANTHER" id="PTHR13350:SF1">
    <property type="entry name" value="INTEGRATOR COMPLEX SUBUNIT 8"/>
    <property type="match status" value="1"/>
</dbReference>
<dbReference type="AlphaFoldDB" id="A0A834PEZ9"/>
<feature type="region of interest" description="Disordered" evidence="1">
    <location>
        <begin position="1"/>
        <end position="24"/>
    </location>
</feature>
<evidence type="ECO:0000313" key="2">
    <source>
        <dbReference type="EMBL" id="KAF7438509.1"/>
    </source>
</evidence>
<protein>
    <submittedName>
        <fullName evidence="2">Uncharacterized protein</fullName>
    </submittedName>
</protein>